<dbReference type="WBParaSite" id="BXY_1410700.1">
    <property type="protein sequence ID" value="BXY_1410700.1"/>
    <property type="gene ID" value="BXY_1410700"/>
</dbReference>
<evidence type="ECO:0000256" key="7">
    <source>
        <dbReference type="ARBA" id="ARBA00022723"/>
    </source>
</evidence>
<keyword evidence="7" id="KW-0479">Metal-binding</keyword>
<dbReference type="AlphaFoldDB" id="A0A1I7SM24"/>
<organism evidence="19 21">
    <name type="scientific">Bursaphelenchus xylophilus</name>
    <name type="common">Pinewood nematode worm</name>
    <name type="synonym">Aphelenchoides xylophilus</name>
    <dbReference type="NCBI Taxonomy" id="6326"/>
    <lineage>
        <taxon>Eukaryota</taxon>
        <taxon>Metazoa</taxon>
        <taxon>Ecdysozoa</taxon>
        <taxon>Nematoda</taxon>
        <taxon>Chromadorea</taxon>
        <taxon>Rhabditida</taxon>
        <taxon>Tylenchina</taxon>
        <taxon>Tylenchomorpha</taxon>
        <taxon>Aphelenchoidea</taxon>
        <taxon>Aphelenchoididae</taxon>
        <taxon>Bursaphelenchus</taxon>
    </lineage>
</organism>
<dbReference type="PANTHER" id="PTHR12888:SF0">
    <property type="entry name" value="PEROXISOME ASSEMBLY PROTEIN 12"/>
    <property type="match status" value="1"/>
</dbReference>
<dbReference type="Proteomes" id="UP000582659">
    <property type="component" value="Unassembled WGS sequence"/>
</dbReference>
<dbReference type="InterPro" id="IPR001841">
    <property type="entry name" value="Znf_RING"/>
</dbReference>
<dbReference type="PIRSF" id="PIRSF038074">
    <property type="entry name" value="Peroxisome_assembly_p12"/>
    <property type="match status" value="1"/>
</dbReference>
<evidence type="ECO:0000256" key="5">
    <source>
        <dbReference type="ARBA" id="ARBA00022448"/>
    </source>
</evidence>
<evidence type="ECO:0000313" key="20">
    <source>
        <dbReference type="Proteomes" id="UP000659654"/>
    </source>
</evidence>
<dbReference type="PANTHER" id="PTHR12888">
    <property type="entry name" value="PEROXISOME ASSEMBLY PROTEIN 12 PEROXIN-12"/>
    <property type="match status" value="1"/>
</dbReference>
<evidence type="ECO:0000256" key="13">
    <source>
        <dbReference type="ARBA" id="ARBA00023140"/>
    </source>
</evidence>
<dbReference type="EMBL" id="CAJFCV020000006">
    <property type="protein sequence ID" value="CAG9129970.1"/>
    <property type="molecule type" value="Genomic_DNA"/>
</dbReference>
<sequence length="337" mass="38917">MSAAFKASIAASAGQAQLQPSVFDILAQQSQQQSLKPALQYVLKFGGLFYKSKGFNSFMKWFDEFYAVVMLGMENHFLKKYGASFSENFYSMKRIFDDQSKTLPSDSERRRSLLFLVVLPYVESKLSAYKTKIENTDPNLRTPFMNMFYKIYPIFVKILGIISLVFLVLYGFGYSNIQSLPLFLLGAKLQRLTPEEMEAFEKPVYNESGVLGRVTRVFLQIPSWTGRLFSYVLFFKDVHEFMQTSNEEENKSFKYDIDFARPVHPSNLISQSQLAQMETDKCPLCHKRRQNDTVLSVSGYVFCFTCINSYVRSEKRCPITNLPTSHEQLVRLYRKSG</sequence>
<dbReference type="SMR" id="A0A1I7SM24"/>
<evidence type="ECO:0000256" key="9">
    <source>
        <dbReference type="ARBA" id="ARBA00022833"/>
    </source>
</evidence>
<keyword evidence="13 15" id="KW-0576">Peroxisome</keyword>
<evidence type="ECO:0000313" key="21">
    <source>
        <dbReference type="WBParaSite" id="BXY_1410700.1"/>
    </source>
</evidence>
<dbReference type="GO" id="GO:0004842">
    <property type="term" value="F:ubiquitin-protein transferase activity"/>
    <property type="evidence" value="ECO:0007669"/>
    <property type="project" value="TreeGrafter"/>
</dbReference>
<dbReference type="Proteomes" id="UP000095284">
    <property type="component" value="Unplaced"/>
</dbReference>
<dbReference type="InterPro" id="IPR017375">
    <property type="entry name" value="PEX12"/>
</dbReference>
<evidence type="ECO:0000256" key="3">
    <source>
        <dbReference type="ARBA" id="ARBA00008704"/>
    </source>
</evidence>
<dbReference type="eggNOG" id="KOG0826">
    <property type="taxonomic scope" value="Eukaryota"/>
</dbReference>
<keyword evidence="5" id="KW-0813">Transport</keyword>
<dbReference type="InterPro" id="IPR013083">
    <property type="entry name" value="Znf_RING/FYVE/PHD"/>
</dbReference>
<evidence type="ECO:0000256" key="6">
    <source>
        <dbReference type="ARBA" id="ARBA00022692"/>
    </source>
</evidence>
<dbReference type="CDD" id="cd16451">
    <property type="entry name" value="mRING_PEX12"/>
    <property type="match status" value="1"/>
</dbReference>
<evidence type="ECO:0000256" key="10">
    <source>
        <dbReference type="ARBA" id="ARBA00022927"/>
    </source>
</evidence>
<evidence type="ECO:0000256" key="16">
    <source>
        <dbReference type="SAM" id="Phobius"/>
    </source>
</evidence>
<accession>A0A1I7SM24</accession>
<evidence type="ECO:0000256" key="4">
    <source>
        <dbReference type="ARBA" id="ARBA00018980"/>
    </source>
</evidence>
<keyword evidence="20" id="KW-1185">Reference proteome</keyword>
<dbReference type="SUPFAM" id="SSF57850">
    <property type="entry name" value="RING/U-box"/>
    <property type="match status" value="1"/>
</dbReference>
<evidence type="ECO:0000313" key="19">
    <source>
        <dbReference type="Proteomes" id="UP000095284"/>
    </source>
</evidence>
<evidence type="ECO:0000256" key="14">
    <source>
        <dbReference type="ARBA" id="ARBA00029692"/>
    </source>
</evidence>
<dbReference type="GO" id="GO:0008270">
    <property type="term" value="F:zinc ion binding"/>
    <property type="evidence" value="ECO:0007669"/>
    <property type="project" value="UniProtKB-KW"/>
</dbReference>
<keyword evidence="9" id="KW-0862">Zinc</keyword>
<dbReference type="GO" id="GO:0006513">
    <property type="term" value="P:protein monoubiquitination"/>
    <property type="evidence" value="ECO:0007669"/>
    <property type="project" value="TreeGrafter"/>
</dbReference>
<dbReference type="SMART" id="SM00184">
    <property type="entry name" value="RING"/>
    <property type="match status" value="1"/>
</dbReference>
<evidence type="ECO:0000256" key="15">
    <source>
        <dbReference type="PIRNR" id="PIRNR038074"/>
    </source>
</evidence>
<proteinExistence type="inferred from homology"/>
<name>A0A1I7SM24_BURXY</name>
<evidence type="ECO:0000256" key="12">
    <source>
        <dbReference type="ARBA" id="ARBA00023136"/>
    </source>
</evidence>
<comment type="subcellular location">
    <subcellularLocation>
        <location evidence="1">Peroxisome membrane</location>
        <topology evidence="1">Multi-pass membrane protein</topology>
    </subcellularLocation>
</comment>
<keyword evidence="10" id="KW-0653">Protein transport</keyword>
<protein>
    <recommendedName>
        <fullName evidence="4 15">Peroxisome assembly protein 12</fullName>
    </recommendedName>
    <alternativeName>
        <fullName evidence="14 15">Peroxin-12</fullName>
    </alternativeName>
</protein>
<reference evidence="21" key="1">
    <citation type="submission" date="2016-11" db="UniProtKB">
        <authorList>
            <consortium name="WormBaseParasite"/>
        </authorList>
    </citation>
    <scope>IDENTIFICATION</scope>
</reference>
<feature type="domain" description="RING-type" evidence="17">
    <location>
        <begin position="282"/>
        <end position="320"/>
    </location>
</feature>
<dbReference type="Pfam" id="PF04757">
    <property type="entry name" value="Pex2_Pex12"/>
    <property type="match status" value="1"/>
</dbReference>
<reference evidence="18" key="2">
    <citation type="submission" date="2020-09" db="EMBL/GenBank/DDBJ databases">
        <authorList>
            <person name="Kikuchi T."/>
        </authorList>
    </citation>
    <scope>NUCLEOTIDE SEQUENCE</scope>
    <source>
        <strain evidence="18">Ka4C1</strain>
    </source>
</reference>
<dbReference type="GO" id="GO:1990429">
    <property type="term" value="C:peroxisomal importomer complex"/>
    <property type="evidence" value="ECO:0007669"/>
    <property type="project" value="TreeGrafter"/>
</dbReference>
<keyword evidence="12 15" id="KW-0472">Membrane</keyword>
<keyword evidence="8" id="KW-0863">Zinc-finger</keyword>
<evidence type="ECO:0000256" key="8">
    <source>
        <dbReference type="ARBA" id="ARBA00022771"/>
    </source>
</evidence>
<evidence type="ECO:0000256" key="1">
    <source>
        <dbReference type="ARBA" id="ARBA00004585"/>
    </source>
</evidence>
<dbReference type="Gene3D" id="3.30.40.10">
    <property type="entry name" value="Zinc/RING finger domain, C3HC4 (zinc finger)"/>
    <property type="match status" value="1"/>
</dbReference>
<dbReference type="GO" id="GO:0016558">
    <property type="term" value="P:protein import into peroxisome matrix"/>
    <property type="evidence" value="ECO:0007669"/>
    <property type="project" value="UniProtKB-UniRule"/>
</dbReference>
<evidence type="ECO:0000313" key="18">
    <source>
        <dbReference type="EMBL" id="CAD5234281.1"/>
    </source>
</evidence>
<dbReference type="InterPro" id="IPR006845">
    <property type="entry name" value="Pex_N"/>
</dbReference>
<dbReference type="EMBL" id="CAJFDI010000006">
    <property type="protein sequence ID" value="CAD5234281.1"/>
    <property type="molecule type" value="Genomic_DNA"/>
</dbReference>
<keyword evidence="11 16" id="KW-1133">Transmembrane helix</keyword>
<comment type="function">
    <text evidence="15">Component of a retrotranslocation channel required for peroxisome organization by mediating export of the PEX5 receptor from peroxisomes to the cytosol, thereby promoting PEX5 recycling.</text>
</comment>
<comment type="similarity">
    <text evidence="3 15">Belongs to the pex2/pex10/pex12 family.</text>
</comment>
<keyword evidence="6 16" id="KW-0812">Transmembrane</keyword>
<feature type="transmembrane region" description="Helical" evidence="16">
    <location>
        <begin position="151"/>
        <end position="172"/>
    </location>
</feature>
<evidence type="ECO:0000256" key="2">
    <source>
        <dbReference type="ARBA" id="ARBA00004906"/>
    </source>
</evidence>
<evidence type="ECO:0000256" key="11">
    <source>
        <dbReference type="ARBA" id="ARBA00022989"/>
    </source>
</evidence>
<gene>
    <name evidence="18" type="ORF">BXYJ_LOCUS14372</name>
</gene>
<evidence type="ECO:0000259" key="17">
    <source>
        <dbReference type="SMART" id="SM00184"/>
    </source>
</evidence>
<dbReference type="GO" id="GO:0005778">
    <property type="term" value="C:peroxisomal membrane"/>
    <property type="evidence" value="ECO:0007669"/>
    <property type="project" value="UniProtKB-SubCell"/>
</dbReference>
<dbReference type="OrthoDB" id="107372at2759"/>
<dbReference type="Proteomes" id="UP000659654">
    <property type="component" value="Unassembled WGS sequence"/>
</dbReference>
<comment type="pathway">
    <text evidence="2">Protein modification; protein ubiquitination.</text>
</comment>